<evidence type="ECO:0000259" key="11">
    <source>
        <dbReference type="PROSITE" id="PS50011"/>
    </source>
</evidence>
<evidence type="ECO:0000256" key="1">
    <source>
        <dbReference type="ARBA" id="ARBA00022527"/>
    </source>
</evidence>
<reference evidence="12" key="1">
    <citation type="journal article" date="2020" name="bioRxiv">
        <title>Comparative genomics of Chlamydomonas.</title>
        <authorList>
            <person name="Craig R.J."/>
            <person name="Hasan A.R."/>
            <person name="Ness R.W."/>
            <person name="Keightley P.D."/>
        </authorList>
    </citation>
    <scope>NUCLEOTIDE SEQUENCE</scope>
    <source>
        <strain evidence="12">SAG 7.73</strain>
    </source>
</reference>
<protein>
    <recommendedName>
        <fullName evidence="11">Protein kinase domain-containing protein</fullName>
    </recommendedName>
</protein>
<feature type="region of interest" description="Disordered" evidence="10">
    <location>
        <begin position="31"/>
        <end position="51"/>
    </location>
</feature>
<evidence type="ECO:0000313" key="13">
    <source>
        <dbReference type="Proteomes" id="UP000650467"/>
    </source>
</evidence>
<feature type="domain" description="Protein kinase" evidence="11">
    <location>
        <begin position="60"/>
        <end position="328"/>
    </location>
</feature>
<evidence type="ECO:0000256" key="2">
    <source>
        <dbReference type="ARBA" id="ARBA00022679"/>
    </source>
</evidence>
<evidence type="ECO:0000256" key="7">
    <source>
        <dbReference type="PIRSR" id="PIRSR630616-2"/>
    </source>
</evidence>
<keyword evidence="1" id="KW-0723">Serine/threonine-protein kinase</keyword>
<feature type="active site" description="Proton acceptor" evidence="6">
    <location>
        <position position="184"/>
    </location>
</feature>
<dbReference type="GO" id="GO:0004674">
    <property type="term" value="F:protein serine/threonine kinase activity"/>
    <property type="evidence" value="ECO:0007669"/>
    <property type="project" value="UniProtKB-KW"/>
</dbReference>
<feature type="binding site" evidence="7">
    <location>
        <begin position="188"/>
        <end position="189"/>
    </location>
    <ligand>
        <name>ATP</name>
        <dbReference type="ChEBI" id="CHEBI:30616"/>
    </ligand>
</feature>
<keyword evidence="13" id="KW-1185">Reference proteome</keyword>
<feature type="compositionally biased region" description="Gly residues" evidence="10">
    <location>
        <begin position="445"/>
        <end position="455"/>
    </location>
</feature>
<dbReference type="InterPro" id="IPR017441">
    <property type="entry name" value="Protein_kinase_ATP_BS"/>
</dbReference>
<comment type="caution">
    <text evidence="12">The sequence shown here is derived from an EMBL/GenBank/DDBJ whole genome shotgun (WGS) entry which is preliminary data.</text>
</comment>
<keyword evidence="5 7" id="KW-0067">ATP-binding</keyword>
<feature type="region of interest" description="Disordered" evidence="10">
    <location>
        <begin position="582"/>
        <end position="626"/>
    </location>
</feature>
<dbReference type="SUPFAM" id="SSF56112">
    <property type="entry name" value="Protein kinase-like (PK-like)"/>
    <property type="match status" value="1"/>
</dbReference>
<dbReference type="Proteomes" id="UP000650467">
    <property type="component" value="Unassembled WGS sequence"/>
</dbReference>
<keyword evidence="3 7" id="KW-0547">Nucleotide-binding</keyword>
<dbReference type="Gene3D" id="1.10.510.10">
    <property type="entry name" value="Transferase(Phosphotransferase) domain 1"/>
    <property type="match status" value="1"/>
</dbReference>
<organism evidence="12 13">
    <name type="scientific">Chlamydomonas incerta</name>
    <dbReference type="NCBI Taxonomy" id="51695"/>
    <lineage>
        <taxon>Eukaryota</taxon>
        <taxon>Viridiplantae</taxon>
        <taxon>Chlorophyta</taxon>
        <taxon>core chlorophytes</taxon>
        <taxon>Chlorophyceae</taxon>
        <taxon>CS clade</taxon>
        <taxon>Chlamydomonadales</taxon>
        <taxon>Chlamydomonadaceae</taxon>
        <taxon>Chlamydomonas</taxon>
    </lineage>
</organism>
<dbReference type="SMART" id="SM00220">
    <property type="entry name" value="S_TKc"/>
    <property type="match status" value="1"/>
</dbReference>
<dbReference type="OrthoDB" id="504170at2759"/>
<evidence type="ECO:0000256" key="5">
    <source>
        <dbReference type="ARBA" id="ARBA00022840"/>
    </source>
</evidence>
<dbReference type="InterPro" id="IPR008271">
    <property type="entry name" value="Ser/Thr_kinase_AS"/>
</dbReference>
<feature type="compositionally biased region" description="Polar residues" evidence="10">
    <location>
        <begin position="415"/>
        <end position="435"/>
    </location>
</feature>
<dbReference type="EMBL" id="JAEHOC010000002">
    <property type="protein sequence ID" value="KAG2444863.1"/>
    <property type="molecule type" value="Genomic_DNA"/>
</dbReference>
<feature type="region of interest" description="Disordered" evidence="10">
    <location>
        <begin position="394"/>
        <end position="455"/>
    </location>
</feature>
<keyword evidence="2" id="KW-0808">Transferase</keyword>
<evidence type="ECO:0000256" key="3">
    <source>
        <dbReference type="ARBA" id="ARBA00022741"/>
    </source>
</evidence>
<dbReference type="InterPro" id="IPR000719">
    <property type="entry name" value="Prot_kinase_dom"/>
</dbReference>
<sequence length="626" mass="66769">MTAPKPQPASPLPPFLARCFGFLGLVDEVKAPKAPPAKPAPPPPKKPDTNWHDIPLVQQFNLKRQLGKGGFSEVWLSEHKETGETVALKVVQLAHADLEPEEIATLIAEAKFLRSLECPYILKCYETTHTNDWLILTLEYLTGGEVFEHIHKVKKYTEVDAAKLFAQVVSAISYLHNLNLMHRDIKPENVMFTHPVESFQAEGKPLRVKVIDFGMCAQYNATKPIIGCVGTPGFVPPEVWNDKPHSFAMDIYALGIVLFVMLTGRKPFAGQDIRKMTYCNKPFAEAPGLQDERYIALSADAKDLLLKMLADDPKARPTCMEVLKHPFMTADESNAAAHREMGDLVRNRMRDLARIRRLHGLRYAMHAQRREGTSTADFLHELDKKRKMQLARIRDSAGTSMDTSTPSPASGEGSAPTSGAASSVPPTLRRSSLWNSYGDDEGSGPTLGGAGGGGGVYGRPSVDGVGGAGGSKKSGAAATDKLALMAALPDMVRATTMPARRFKEQPKGLSPVPSCEPSMYAAIEDAALPQGWSAYPIGYEALEHKDVLLEGLGPGNATHGPYNVPVPALGALPAGGTTGAGVGAGAGAGPRGSGGGGVPGGSPTGRRAPLLPPAVEEETMEAAASN</sequence>
<feature type="binding site" evidence="7">
    <location>
        <position position="212"/>
    </location>
    <ligand>
        <name>ATP</name>
        <dbReference type="ChEBI" id="CHEBI:30616"/>
    </ligand>
</feature>
<dbReference type="PROSITE" id="PS00108">
    <property type="entry name" value="PROTEIN_KINASE_ST"/>
    <property type="match status" value="1"/>
</dbReference>
<proteinExistence type="predicted"/>
<dbReference type="PROSITE" id="PS50011">
    <property type="entry name" value="PROTEIN_KINASE_DOM"/>
    <property type="match status" value="1"/>
</dbReference>
<gene>
    <name evidence="12" type="ORF">HXX76_001601</name>
</gene>
<evidence type="ECO:0000256" key="9">
    <source>
        <dbReference type="PROSITE-ProRule" id="PRU10141"/>
    </source>
</evidence>
<evidence type="ECO:0000256" key="8">
    <source>
        <dbReference type="PIRSR" id="PIRSR630616-3"/>
    </source>
</evidence>
<feature type="compositionally biased region" description="Pro residues" evidence="10">
    <location>
        <begin position="33"/>
        <end position="44"/>
    </location>
</feature>
<feature type="compositionally biased region" description="Gly residues" evidence="10">
    <location>
        <begin position="582"/>
        <end position="603"/>
    </location>
</feature>
<dbReference type="PROSITE" id="PS00107">
    <property type="entry name" value="PROTEIN_KINASE_ATP"/>
    <property type="match status" value="1"/>
</dbReference>
<feature type="cross-link" description="Glycyl lysine isopeptide (Lys-Gly) (interchain with G-Cter in SUMO2)" evidence="8">
    <location>
        <position position="186"/>
    </location>
</feature>
<dbReference type="InterPro" id="IPR011009">
    <property type="entry name" value="Kinase-like_dom_sf"/>
</dbReference>
<evidence type="ECO:0000313" key="12">
    <source>
        <dbReference type="EMBL" id="KAG2444863.1"/>
    </source>
</evidence>
<evidence type="ECO:0000256" key="4">
    <source>
        <dbReference type="ARBA" id="ARBA00022777"/>
    </source>
</evidence>
<evidence type="ECO:0000256" key="10">
    <source>
        <dbReference type="SAM" id="MobiDB-lite"/>
    </source>
</evidence>
<dbReference type="Pfam" id="PF00069">
    <property type="entry name" value="Pkinase"/>
    <property type="match status" value="1"/>
</dbReference>
<dbReference type="PANTHER" id="PTHR24350">
    <property type="entry name" value="SERINE/THREONINE-PROTEIN KINASE IAL-RELATED"/>
    <property type="match status" value="1"/>
</dbReference>
<accession>A0A836B1U3</accession>
<feature type="binding site" evidence="7 9">
    <location>
        <position position="89"/>
    </location>
    <ligand>
        <name>ATP</name>
        <dbReference type="ChEBI" id="CHEBI:30616"/>
    </ligand>
</feature>
<dbReference type="AlphaFoldDB" id="A0A836B1U3"/>
<dbReference type="InterPro" id="IPR030616">
    <property type="entry name" value="Aur-like"/>
</dbReference>
<dbReference type="FunFam" id="1.10.510.10:FF:000571">
    <property type="entry name" value="Maternal embryonic leucine zipper kinase"/>
    <property type="match status" value="1"/>
</dbReference>
<dbReference type="GO" id="GO:0005524">
    <property type="term" value="F:ATP binding"/>
    <property type="evidence" value="ECO:0007669"/>
    <property type="project" value="UniProtKB-UniRule"/>
</dbReference>
<evidence type="ECO:0000256" key="6">
    <source>
        <dbReference type="PIRSR" id="PIRSR630616-1"/>
    </source>
</evidence>
<feature type="compositionally biased region" description="Polar residues" evidence="10">
    <location>
        <begin position="397"/>
        <end position="408"/>
    </location>
</feature>
<keyword evidence="4" id="KW-0418">Kinase</keyword>
<name>A0A836B1U3_CHLIN</name>